<accession>A0A916U301</accession>
<gene>
    <name evidence="1" type="ORF">GCM10011387_09770</name>
</gene>
<evidence type="ECO:0008006" key="3">
    <source>
        <dbReference type="Google" id="ProtNLM"/>
    </source>
</evidence>
<dbReference type="AlphaFoldDB" id="A0A916U301"/>
<dbReference type="InterPro" id="IPR029058">
    <property type="entry name" value="AB_hydrolase_fold"/>
</dbReference>
<protein>
    <recommendedName>
        <fullName evidence="3">S-formylglutathione hydrolase FrmB</fullName>
    </recommendedName>
</protein>
<dbReference type="PANTHER" id="PTHR48098">
    <property type="entry name" value="ENTEROCHELIN ESTERASE-RELATED"/>
    <property type="match status" value="1"/>
</dbReference>
<dbReference type="PANTHER" id="PTHR48098:SF1">
    <property type="entry name" value="DIACYLGLYCEROL ACYLTRANSFERASE_MYCOLYLTRANSFERASE AG85A"/>
    <property type="match status" value="1"/>
</dbReference>
<dbReference type="RefSeq" id="WP_229663520.1">
    <property type="nucleotide sequence ID" value="NZ_BMIL01000003.1"/>
</dbReference>
<reference evidence="1" key="2">
    <citation type="submission" date="2020-09" db="EMBL/GenBank/DDBJ databases">
        <authorList>
            <person name="Sun Q."/>
            <person name="Zhou Y."/>
        </authorList>
    </citation>
    <scope>NUCLEOTIDE SEQUENCE</scope>
    <source>
        <strain evidence="1">CGMCC 1.15343</strain>
    </source>
</reference>
<sequence length="239" mass="27611">MKKNIKSVVILPQDYSKGKTFPVVYLLHGYSDNYSKWIRTVPKIKEHADQLKLIIICPDGNASSWYFDSPVDPKWQYETYLTKELIPDVDKRYRTINDRKGRAITGLSMGGHGALYLAIKHQDLFSAAGSMSGGVDIRPFPDSWAIKERLGSYHENPDSWASHSVIELTHLIKPGQLRLIIDCGKDDFFYRVNVALHDKLMYQNVPHDFTIRPGEHNWEYWANSIAFQLLYFNNLFNTI</sequence>
<dbReference type="Pfam" id="PF00756">
    <property type="entry name" value="Esterase"/>
    <property type="match status" value="1"/>
</dbReference>
<evidence type="ECO:0000313" key="2">
    <source>
        <dbReference type="Proteomes" id="UP000651668"/>
    </source>
</evidence>
<dbReference type="EMBL" id="BMIL01000003">
    <property type="protein sequence ID" value="GGC58139.1"/>
    <property type="molecule type" value="Genomic_DNA"/>
</dbReference>
<dbReference type="GO" id="GO:0016747">
    <property type="term" value="F:acyltransferase activity, transferring groups other than amino-acyl groups"/>
    <property type="evidence" value="ECO:0007669"/>
    <property type="project" value="TreeGrafter"/>
</dbReference>
<reference evidence="1" key="1">
    <citation type="journal article" date="2014" name="Int. J. Syst. Evol. Microbiol.">
        <title>Complete genome sequence of Corynebacterium casei LMG S-19264T (=DSM 44701T), isolated from a smear-ripened cheese.</title>
        <authorList>
            <consortium name="US DOE Joint Genome Institute (JGI-PGF)"/>
            <person name="Walter F."/>
            <person name="Albersmeier A."/>
            <person name="Kalinowski J."/>
            <person name="Ruckert C."/>
        </authorList>
    </citation>
    <scope>NUCLEOTIDE SEQUENCE</scope>
    <source>
        <strain evidence="1">CGMCC 1.15343</strain>
    </source>
</reference>
<dbReference type="Proteomes" id="UP000651668">
    <property type="component" value="Unassembled WGS sequence"/>
</dbReference>
<name>A0A916U301_9SPHI</name>
<proteinExistence type="predicted"/>
<evidence type="ECO:0000313" key="1">
    <source>
        <dbReference type="EMBL" id="GGC58139.1"/>
    </source>
</evidence>
<organism evidence="1 2">
    <name type="scientific">Pedobacter quisquiliarum</name>
    <dbReference type="NCBI Taxonomy" id="1834438"/>
    <lineage>
        <taxon>Bacteria</taxon>
        <taxon>Pseudomonadati</taxon>
        <taxon>Bacteroidota</taxon>
        <taxon>Sphingobacteriia</taxon>
        <taxon>Sphingobacteriales</taxon>
        <taxon>Sphingobacteriaceae</taxon>
        <taxon>Pedobacter</taxon>
    </lineage>
</organism>
<dbReference type="InterPro" id="IPR050583">
    <property type="entry name" value="Mycobacterial_A85_antigen"/>
</dbReference>
<comment type="caution">
    <text evidence="1">The sequence shown here is derived from an EMBL/GenBank/DDBJ whole genome shotgun (WGS) entry which is preliminary data.</text>
</comment>
<keyword evidence="2" id="KW-1185">Reference proteome</keyword>
<dbReference type="InterPro" id="IPR000801">
    <property type="entry name" value="Esterase-like"/>
</dbReference>
<dbReference type="Gene3D" id="3.40.50.1820">
    <property type="entry name" value="alpha/beta hydrolase"/>
    <property type="match status" value="1"/>
</dbReference>
<dbReference type="SUPFAM" id="SSF53474">
    <property type="entry name" value="alpha/beta-Hydrolases"/>
    <property type="match status" value="1"/>
</dbReference>